<comment type="caution">
    <text evidence="1">The sequence shown here is derived from an EMBL/GenBank/DDBJ whole genome shotgun (WGS) entry which is preliminary data.</text>
</comment>
<evidence type="ECO:0000313" key="2">
    <source>
        <dbReference type="Proteomes" id="UP000518887"/>
    </source>
</evidence>
<organism evidence="1 2">
    <name type="scientific">Treponema ruminis</name>
    <dbReference type="NCBI Taxonomy" id="744515"/>
    <lineage>
        <taxon>Bacteria</taxon>
        <taxon>Pseudomonadati</taxon>
        <taxon>Spirochaetota</taxon>
        <taxon>Spirochaetia</taxon>
        <taxon>Spirochaetales</taxon>
        <taxon>Treponemataceae</taxon>
        <taxon>Treponema</taxon>
    </lineage>
</organism>
<sequence length="73" mass="8447">MEKMTLKKAVLLAFDSLPVGAEFYANQLRSKAAELFPQAANKYENSILMVLRRHRREFYHYADRSGKLVKVGE</sequence>
<gene>
    <name evidence="1" type="ORF">HNP76_002814</name>
</gene>
<dbReference type="EMBL" id="JACHFQ010000011">
    <property type="protein sequence ID" value="MBB5227414.1"/>
    <property type="molecule type" value="Genomic_DNA"/>
</dbReference>
<proteinExistence type="predicted"/>
<dbReference type="AlphaFoldDB" id="A0A7W8GBZ3"/>
<protein>
    <submittedName>
        <fullName evidence="1">Uncharacterized protein</fullName>
    </submittedName>
</protein>
<name>A0A7W8GBZ3_9SPIR</name>
<dbReference type="Proteomes" id="UP000518887">
    <property type="component" value="Unassembled WGS sequence"/>
</dbReference>
<evidence type="ECO:0000313" key="1">
    <source>
        <dbReference type="EMBL" id="MBB5227414.1"/>
    </source>
</evidence>
<reference evidence="1 2" key="1">
    <citation type="submission" date="2020-08" db="EMBL/GenBank/DDBJ databases">
        <title>Genomic Encyclopedia of Type Strains, Phase IV (KMG-IV): sequencing the most valuable type-strain genomes for metagenomic binning, comparative biology and taxonomic classification.</title>
        <authorList>
            <person name="Goeker M."/>
        </authorList>
    </citation>
    <scope>NUCLEOTIDE SEQUENCE [LARGE SCALE GENOMIC DNA]</scope>
    <source>
        <strain evidence="1 2">DSM 103462</strain>
    </source>
</reference>
<accession>A0A7W8GBZ3</accession>
<keyword evidence="2" id="KW-1185">Reference proteome</keyword>
<dbReference type="RefSeq" id="WP_184661626.1">
    <property type="nucleotide sequence ID" value="NZ_CP031518.1"/>
</dbReference>